<comment type="subcellular location">
    <subcellularLocation>
        <location evidence="1">Cytoplasm</location>
    </subcellularLocation>
</comment>
<evidence type="ECO:0000256" key="2">
    <source>
        <dbReference type="ARBA" id="ARBA00022490"/>
    </source>
</evidence>
<dbReference type="EMBL" id="NMUH01001311">
    <property type="protein sequence ID" value="MQL91164.1"/>
    <property type="molecule type" value="Genomic_DNA"/>
</dbReference>
<evidence type="ECO:0000313" key="9">
    <source>
        <dbReference type="Proteomes" id="UP000652761"/>
    </source>
</evidence>
<sequence length="211" mass="22882">MLNMGGEMEGEASQYGSGCESGWTMYLGQSCESPASLLDEGGAPDEEEDLSMVSDASSGPPHAHEDDDCCHHHLGEKNNACCFSASSPFSPAAALHDKCWKRRRVETEQRNQRQAAATALLDDTASSPFLGFSGNVRRLLLHQQNCKSASFGISNNNLCSNKTLVEGALEFSYDFSATYLKGKTTLQKPLHYMKPTSAKPVRNGEVGKNIQ</sequence>
<name>A0A843VCG1_COLES</name>
<dbReference type="AlphaFoldDB" id="A0A843VCG1"/>
<feature type="region of interest" description="Disordered" evidence="7">
    <location>
        <begin position="34"/>
        <end position="66"/>
    </location>
</feature>
<dbReference type="InterPro" id="IPR044670">
    <property type="entry name" value="SOFL"/>
</dbReference>
<dbReference type="Proteomes" id="UP000652761">
    <property type="component" value="Unassembled WGS sequence"/>
</dbReference>
<comment type="similarity">
    <text evidence="6">Belongs to the SOFL plant protein family.</text>
</comment>
<dbReference type="PANTHER" id="PTHR33347">
    <property type="entry name" value="OSJNBA0091C07.3 PROTEIN"/>
    <property type="match status" value="1"/>
</dbReference>
<evidence type="ECO:0000256" key="1">
    <source>
        <dbReference type="ARBA" id="ARBA00004496"/>
    </source>
</evidence>
<evidence type="ECO:0000256" key="6">
    <source>
        <dbReference type="ARBA" id="ARBA00024199"/>
    </source>
</evidence>
<dbReference type="GO" id="GO:0009691">
    <property type="term" value="P:cytokinin biosynthetic process"/>
    <property type="evidence" value="ECO:0007669"/>
    <property type="project" value="UniProtKB-KW"/>
</dbReference>
<dbReference type="PANTHER" id="PTHR33347:SF1">
    <property type="entry name" value="PROTEIN SOB FIVE-LIKE 5"/>
    <property type="match status" value="1"/>
</dbReference>
<evidence type="ECO:0000256" key="3">
    <source>
        <dbReference type="ARBA" id="ARBA00022712"/>
    </source>
</evidence>
<keyword evidence="4" id="KW-0932">Cytokinin signaling pathway</keyword>
<keyword evidence="2" id="KW-0963">Cytoplasm</keyword>
<keyword evidence="3" id="KW-0203">Cytokinin biosynthesis</keyword>
<keyword evidence="9" id="KW-1185">Reference proteome</keyword>
<protein>
    <submittedName>
        <fullName evidence="8">Uncharacterized protein</fullName>
    </submittedName>
</protein>
<proteinExistence type="inferred from homology"/>
<dbReference type="GO" id="GO:0009736">
    <property type="term" value="P:cytokinin-activated signaling pathway"/>
    <property type="evidence" value="ECO:0007669"/>
    <property type="project" value="UniProtKB-KW"/>
</dbReference>
<evidence type="ECO:0000256" key="7">
    <source>
        <dbReference type="SAM" id="MobiDB-lite"/>
    </source>
</evidence>
<gene>
    <name evidence="8" type="ORF">Taro_023780</name>
</gene>
<dbReference type="OrthoDB" id="759087at2759"/>
<organism evidence="8 9">
    <name type="scientific">Colocasia esculenta</name>
    <name type="common">Wild taro</name>
    <name type="synonym">Arum esculentum</name>
    <dbReference type="NCBI Taxonomy" id="4460"/>
    <lineage>
        <taxon>Eukaryota</taxon>
        <taxon>Viridiplantae</taxon>
        <taxon>Streptophyta</taxon>
        <taxon>Embryophyta</taxon>
        <taxon>Tracheophyta</taxon>
        <taxon>Spermatophyta</taxon>
        <taxon>Magnoliopsida</taxon>
        <taxon>Liliopsida</taxon>
        <taxon>Araceae</taxon>
        <taxon>Aroideae</taxon>
        <taxon>Colocasieae</taxon>
        <taxon>Colocasia</taxon>
    </lineage>
</organism>
<comment type="caution">
    <text evidence="8">The sequence shown here is derived from an EMBL/GenBank/DDBJ whole genome shotgun (WGS) entry which is preliminary data.</text>
</comment>
<evidence type="ECO:0000256" key="5">
    <source>
        <dbReference type="ARBA" id="ARBA00023242"/>
    </source>
</evidence>
<keyword evidence="5" id="KW-0539">Nucleus</keyword>
<evidence type="ECO:0000313" key="8">
    <source>
        <dbReference type="EMBL" id="MQL91164.1"/>
    </source>
</evidence>
<accession>A0A843VCG1</accession>
<reference evidence="8" key="1">
    <citation type="submission" date="2017-07" db="EMBL/GenBank/DDBJ databases">
        <title>Taro Niue Genome Assembly and Annotation.</title>
        <authorList>
            <person name="Atibalentja N."/>
            <person name="Keating K."/>
            <person name="Fields C.J."/>
        </authorList>
    </citation>
    <scope>NUCLEOTIDE SEQUENCE</scope>
    <source>
        <strain evidence="8">Niue_2</strain>
        <tissue evidence="8">Leaf</tissue>
    </source>
</reference>
<feature type="region of interest" description="Disordered" evidence="7">
    <location>
        <begin position="191"/>
        <end position="211"/>
    </location>
</feature>
<evidence type="ECO:0000256" key="4">
    <source>
        <dbReference type="ARBA" id="ARBA00022864"/>
    </source>
</evidence>
<dbReference type="GO" id="GO:0005737">
    <property type="term" value="C:cytoplasm"/>
    <property type="evidence" value="ECO:0007669"/>
    <property type="project" value="UniProtKB-SubCell"/>
</dbReference>